<dbReference type="Gene3D" id="3.40.50.2300">
    <property type="match status" value="2"/>
</dbReference>
<dbReference type="InterPro" id="IPR018882">
    <property type="entry name" value="CaM-bd_C0_NMDA_rcpt_NR1"/>
</dbReference>
<evidence type="ECO:0000256" key="6">
    <source>
        <dbReference type="ARBA" id="ARBA00022475"/>
    </source>
</evidence>
<dbReference type="GO" id="GO:0017146">
    <property type="term" value="C:NMDA selective glutamate receptor complex"/>
    <property type="evidence" value="ECO:0007669"/>
    <property type="project" value="UniProtKB-ARBA"/>
</dbReference>
<evidence type="ECO:0000256" key="30">
    <source>
        <dbReference type="SAM" id="SignalP"/>
    </source>
</evidence>
<keyword evidence="8 29" id="KW-0812">Transmembrane</keyword>
<evidence type="ECO:0000256" key="17">
    <source>
        <dbReference type="ARBA" id="ARBA00023170"/>
    </source>
</evidence>
<comment type="similarity">
    <text evidence="2">Belongs to the glutamate-gated ion channel (TC 1.A.10.1) family.</text>
</comment>
<dbReference type="SUPFAM" id="SSF53822">
    <property type="entry name" value="Periplasmic binding protein-like I"/>
    <property type="match status" value="1"/>
</dbReference>
<evidence type="ECO:0000256" key="19">
    <source>
        <dbReference type="ARBA" id="ARBA00023257"/>
    </source>
</evidence>
<feature type="binding site" evidence="25">
    <location>
        <position position="678"/>
    </location>
    <ligand>
        <name>L-glutamate</name>
        <dbReference type="ChEBI" id="CHEBI:29985"/>
    </ligand>
</feature>
<evidence type="ECO:0000256" key="27">
    <source>
        <dbReference type="PIRSR" id="PIRSR601508-3"/>
    </source>
</evidence>
<evidence type="ECO:0000256" key="10">
    <source>
        <dbReference type="ARBA" id="ARBA00022837"/>
    </source>
</evidence>
<protein>
    <recommendedName>
        <fullName evidence="4">Glutamate [NMDA] receptor subunit 1</fullName>
    </recommendedName>
</protein>
<feature type="disulfide bond" evidence="27">
    <location>
        <begin position="734"/>
        <end position="790"/>
    </location>
</feature>
<keyword evidence="12 29" id="KW-1133">Transmembrane helix</keyword>
<feature type="site" description="Interaction with the cone snail toxin Con-ikot-ikot" evidence="26">
    <location>
        <position position="684"/>
    </location>
</feature>
<evidence type="ECO:0000256" key="23">
    <source>
        <dbReference type="ARBA" id="ARBA00034100"/>
    </source>
</evidence>
<comment type="caution">
    <text evidence="33">The sequence shown here is derived from an EMBL/GenBank/DDBJ whole genome shotgun (WGS) entry which is preliminary data.</text>
</comment>
<keyword evidence="11" id="KW-0460">Magnesium</keyword>
<evidence type="ECO:0000256" key="22">
    <source>
        <dbReference type="ARBA" id="ARBA00024675"/>
    </source>
</evidence>
<keyword evidence="14" id="KW-0406">Ion transport</keyword>
<evidence type="ECO:0000256" key="5">
    <source>
        <dbReference type="ARBA" id="ARBA00022448"/>
    </source>
</evidence>
<dbReference type="SUPFAM" id="SSF81324">
    <property type="entry name" value="Voltage-gated potassium channels"/>
    <property type="match status" value="1"/>
</dbReference>
<evidence type="ECO:0000259" key="32">
    <source>
        <dbReference type="SMART" id="SM00918"/>
    </source>
</evidence>
<organism evidence="33 34">
    <name type="scientific">Oedothorax gibbosus</name>
    <dbReference type="NCBI Taxonomy" id="931172"/>
    <lineage>
        <taxon>Eukaryota</taxon>
        <taxon>Metazoa</taxon>
        <taxon>Ecdysozoa</taxon>
        <taxon>Arthropoda</taxon>
        <taxon>Chelicerata</taxon>
        <taxon>Arachnida</taxon>
        <taxon>Araneae</taxon>
        <taxon>Araneomorphae</taxon>
        <taxon>Entelegynae</taxon>
        <taxon>Araneoidea</taxon>
        <taxon>Linyphiidae</taxon>
        <taxon>Erigoninae</taxon>
        <taxon>Oedothorax</taxon>
    </lineage>
</organism>
<feature type="compositionally biased region" description="Low complexity" evidence="28">
    <location>
        <begin position="887"/>
        <end position="910"/>
    </location>
</feature>
<evidence type="ECO:0000256" key="1">
    <source>
        <dbReference type="ARBA" id="ARBA00004651"/>
    </source>
</evidence>
<proteinExistence type="inferred from homology"/>
<keyword evidence="13" id="KW-0770">Synapse</keyword>
<keyword evidence="34" id="KW-1185">Reference proteome</keyword>
<dbReference type="PRINTS" id="PR00177">
    <property type="entry name" value="NMDARECEPTOR"/>
</dbReference>
<evidence type="ECO:0000256" key="13">
    <source>
        <dbReference type="ARBA" id="ARBA00023018"/>
    </source>
</evidence>
<dbReference type="Proteomes" id="UP000827092">
    <property type="component" value="Unassembled WGS sequence"/>
</dbReference>
<keyword evidence="16 27" id="KW-1015">Disulfide bond</keyword>
<feature type="signal peptide" evidence="30">
    <location>
        <begin position="1"/>
        <end position="17"/>
    </location>
</feature>
<evidence type="ECO:0000256" key="21">
    <source>
        <dbReference type="ARBA" id="ARBA00023303"/>
    </source>
</evidence>
<evidence type="ECO:0000256" key="3">
    <source>
        <dbReference type="ARBA" id="ARBA00011106"/>
    </source>
</evidence>
<dbReference type="Pfam" id="PF10562">
    <property type="entry name" value="CaM_bdg_C0"/>
    <property type="match status" value="1"/>
</dbReference>
<dbReference type="InterPro" id="IPR001828">
    <property type="entry name" value="ANF_lig-bd_rcpt"/>
</dbReference>
<feature type="binding site" evidence="25">
    <location>
        <position position="512"/>
    </location>
    <ligand>
        <name>L-glutamate</name>
        <dbReference type="ChEBI" id="CHEBI:29985"/>
    </ligand>
</feature>
<dbReference type="InterPro" id="IPR028082">
    <property type="entry name" value="Peripla_BP_I"/>
</dbReference>
<feature type="region of interest" description="Disordered" evidence="28">
    <location>
        <begin position="887"/>
        <end position="981"/>
    </location>
</feature>
<feature type="binding site" evidence="25">
    <location>
        <position position="722"/>
    </location>
    <ligand>
        <name>L-glutamate</name>
        <dbReference type="ChEBI" id="CHEBI:29985"/>
    </ligand>
</feature>
<keyword evidence="20" id="KW-1071">Ligand-gated ion channel</keyword>
<evidence type="ECO:0000259" key="31">
    <source>
        <dbReference type="SMART" id="SM00079"/>
    </source>
</evidence>
<feature type="compositionally biased region" description="Pro residues" evidence="28">
    <location>
        <begin position="941"/>
        <end position="950"/>
    </location>
</feature>
<feature type="domain" description="Ionotropic glutamate receptor L-glutamate and glycine-binding" evidence="32">
    <location>
        <begin position="430"/>
        <end position="496"/>
    </location>
</feature>
<evidence type="ECO:0000256" key="15">
    <source>
        <dbReference type="ARBA" id="ARBA00023136"/>
    </source>
</evidence>
<dbReference type="Gene3D" id="1.10.287.70">
    <property type="match status" value="1"/>
</dbReference>
<dbReference type="GO" id="GO:0014069">
    <property type="term" value="C:postsynaptic density"/>
    <property type="evidence" value="ECO:0007669"/>
    <property type="project" value="UniProtKB-SubCell"/>
</dbReference>
<evidence type="ECO:0000256" key="4">
    <source>
        <dbReference type="ARBA" id="ARBA00015895"/>
    </source>
</evidence>
<dbReference type="GO" id="GO:0045211">
    <property type="term" value="C:postsynaptic membrane"/>
    <property type="evidence" value="ECO:0007669"/>
    <property type="project" value="UniProtKB-SubCell"/>
</dbReference>
<evidence type="ECO:0000256" key="29">
    <source>
        <dbReference type="SAM" id="Phobius"/>
    </source>
</evidence>
<feature type="domain" description="Ionotropic glutamate receptor C-terminal" evidence="31">
    <location>
        <begin position="419"/>
        <end position="785"/>
    </location>
</feature>
<evidence type="ECO:0000256" key="8">
    <source>
        <dbReference type="ARBA" id="ARBA00022692"/>
    </source>
</evidence>
<evidence type="ECO:0000256" key="26">
    <source>
        <dbReference type="PIRSR" id="PIRSR601508-2"/>
    </source>
</evidence>
<keyword evidence="19" id="KW-0628">Postsynaptic cell membrane</keyword>
<feature type="chain" id="PRO_5043552025" description="Glutamate [NMDA] receptor subunit 1" evidence="30">
    <location>
        <begin position="18"/>
        <end position="981"/>
    </location>
</feature>
<feature type="compositionally biased region" description="Basic and acidic residues" evidence="28">
    <location>
        <begin position="967"/>
        <end position="981"/>
    </location>
</feature>
<feature type="binding site" evidence="25">
    <location>
        <position position="505"/>
    </location>
    <ligand>
        <name>L-glutamate</name>
        <dbReference type="ChEBI" id="CHEBI:29985"/>
    </ligand>
</feature>
<evidence type="ECO:0000256" key="9">
    <source>
        <dbReference type="ARBA" id="ARBA00022729"/>
    </source>
</evidence>
<dbReference type="PANTHER" id="PTHR18966">
    <property type="entry name" value="IONOTROPIC GLUTAMATE RECEPTOR"/>
    <property type="match status" value="1"/>
</dbReference>
<keyword evidence="7" id="KW-0597">Phosphoprotein</keyword>
<dbReference type="AlphaFoldDB" id="A0AAV6VFC9"/>
<feature type="transmembrane region" description="Helical" evidence="29">
    <location>
        <begin position="621"/>
        <end position="647"/>
    </location>
</feature>
<evidence type="ECO:0000313" key="34">
    <source>
        <dbReference type="Proteomes" id="UP000827092"/>
    </source>
</evidence>
<gene>
    <name evidence="33" type="ORF">JTE90_013881</name>
</gene>
<evidence type="ECO:0000256" key="20">
    <source>
        <dbReference type="ARBA" id="ARBA00023286"/>
    </source>
</evidence>
<keyword evidence="5" id="KW-0813">Transport</keyword>
<feature type="transmembrane region" description="Helical" evidence="29">
    <location>
        <begin position="551"/>
        <end position="569"/>
    </location>
</feature>
<keyword evidence="6" id="KW-1003">Cell membrane</keyword>
<keyword evidence="17" id="KW-0675">Receptor</keyword>
<dbReference type="GO" id="GO:0015276">
    <property type="term" value="F:ligand-gated monoatomic ion channel activity"/>
    <property type="evidence" value="ECO:0007669"/>
    <property type="project" value="InterPro"/>
</dbReference>
<dbReference type="CDD" id="cd06379">
    <property type="entry name" value="PBP1_iGluR_NMDA_NR1"/>
    <property type="match status" value="1"/>
</dbReference>
<evidence type="ECO:0000256" key="28">
    <source>
        <dbReference type="SAM" id="MobiDB-lite"/>
    </source>
</evidence>
<comment type="subcellular location">
    <subcellularLocation>
        <location evidence="1">Cell membrane</location>
        <topology evidence="1">Multi-pass membrane protein</topology>
    </subcellularLocation>
    <subcellularLocation>
        <location evidence="23">Postsynaptic cell membrane</location>
    </subcellularLocation>
    <subcellularLocation>
        <location evidence="24">Postsynaptic density</location>
    </subcellularLocation>
</comment>
<sequence>MRATFLILPLFLGAVRTEETVRPYNIGAVLSVGDKIQNFLQAIEDVNAEMNLLPPRVKMEGVPLPMDRNPIRTAQNVCKHLISAQVYAVIISHPTAGELSPAAVSYTCGFYNIPVIGISSRDSSLSDKNLHTSFMRTIPPYSNQADVWIEILKFLNYKCVTFIHSSDNDGRSTLGRFQNLADLPGIKVEDIIEYETGLTDISQKLEEAQGRYCRVFILYASTEDAESIFKEVDALNMTSPSYVWIVSEQALLAPNKPDGVLGLKLVNATDEESHIKDSVTVIARGFRALYYNTSLHVPPAPNDCNRHDPVWETGQKFIGFLKEVTLQHGKTGRVAFDDKGDRIDSNYDIINIRDGKPYTVGEYVYSQIKYDMTLTLNIQEIVWPGGETKKPRGYIVPTHLKVVTVPEKPFTWTRLVEDSSECTDNEIACPRMNRTNGEQDMYCCRGYCMDLLNSLATELNFTYSLYQVEDGLYGSFDYVNGSEKKIWTGMVGDLVYERADMVVAPLTINPERSQAIEFSKPFKYQGITILEKKHPKSSTLASFLQPFQKTLWILVMVSVHVVALALYLLDRFSPFGRYKLPSSDATEEDALNLSSAIWFAWGVLLNSGIGEGTPRSFSARVLGMVWAGFAMIVVASYTANLAAFLVLDRPETSLTGINDARLRNPMDNFKYATVKGSSVDMYFRRQVELSNMYRTMEGKNYDSAEEAIAAVKSDGLSAFIWDSSRLEYEAAQDCNLVTAGEQFGRSGYGIGLQKHSLWADQVTLALLGMHESGYMEELDNRWILLGSESCEKNEKFPATLGLKNMAGVFILVGAGIVGGVGLIIIEIIYKKHQTRKQRRLELARHAADKWRGAVEKKKTLRATLQAQKRLRANGMEGAYTIEKGMQGLMSSSSSHGGPSRGSRGSSSSQGPPLPPRGGGLLRMAEISQEVVRAPDIDTDHLPPPPPPPSSTSPAVRMRGGRVSYTPRSEHMFSGDRFDIPV</sequence>
<dbReference type="InterPro" id="IPR015683">
    <property type="entry name" value="Ionotropic_Glu_rcpt"/>
</dbReference>
<dbReference type="InterPro" id="IPR019594">
    <property type="entry name" value="Glu/Gly-bd"/>
</dbReference>
<dbReference type="InterPro" id="IPR001508">
    <property type="entry name" value="Iono_Glu_rcpt_met"/>
</dbReference>
<dbReference type="FunFam" id="3.40.190.10:FF:000010">
    <property type="entry name" value="glutamate receptor ionotropic, NMDA 1 isoform X1"/>
    <property type="match status" value="1"/>
</dbReference>
<keyword evidence="9 30" id="KW-0732">Signal</keyword>
<dbReference type="FunFam" id="3.40.190.10:FF:000177">
    <property type="entry name" value="Glutamate [NMDA] receptor subunit 1"/>
    <property type="match status" value="1"/>
</dbReference>
<evidence type="ECO:0000256" key="2">
    <source>
        <dbReference type="ARBA" id="ARBA00008685"/>
    </source>
</evidence>
<dbReference type="Gene3D" id="3.40.190.10">
    <property type="entry name" value="Periplasmic binding protein-like II"/>
    <property type="match status" value="2"/>
</dbReference>
<dbReference type="CDD" id="cd13719">
    <property type="entry name" value="PBP2_iGluR_NMDA_Nr1"/>
    <property type="match status" value="1"/>
</dbReference>
<feature type="site" description="Crucial to convey clamshell closure to channel opening" evidence="26">
    <location>
        <position position="654"/>
    </location>
</feature>
<dbReference type="Pfam" id="PF01094">
    <property type="entry name" value="ANF_receptor"/>
    <property type="match status" value="2"/>
</dbReference>
<dbReference type="InterPro" id="IPR001320">
    <property type="entry name" value="Iontro_rcpt_C"/>
</dbReference>
<name>A0AAV6VFC9_9ARAC</name>
<dbReference type="SUPFAM" id="SSF53850">
    <property type="entry name" value="Periplasmic binding protein-like II"/>
    <property type="match status" value="1"/>
</dbReference>
<keyword evidence="15 29" id="KW-0472">Membrane</keyword>
<evidence type="ECO:0000256" key="25">
    <source>
        <dbReference type="PIRSR" id="PIRSR601508-1"/>
    </source>
</evidence>
<dbReference type="Pfam" id="PF10613">
    <property type="entry name" value="Lig_chan-Glu_bd"/>
    <property type="match status" value="1"/>
</dbReference>
<dbReference type="InterPro" id="IPR049873">
    <property type="entry name" value="NMDA1-like_N"/>
</dbReference>
<dbReference type="InterPro" id="IPR049872">
    <property type="entry name" value="NMDA1-like_ligand-bd"/>
</dbReference>
<evidence type="ECO:0000256" key="14">
    <source>
        <dbReference type="ARBA" id="ARBA00023065"/>
    </source>
</evidence>
<comment type="subunit">
    <text evidence="3">Forms a heteromeric NMDA channel with Nmdar2.</text>
</comment>
<dbReference type="GO" id="GO:0035235">
    <property type="term" value="P:ionotropic glutamate receptor signaling pathway"/>
    <property type="evidence" value="ECO:0007669"/>
    <property type="project" value="UniProtKB-ARBA"/>
</dbReference>
<dbReference type="GO" id="GO:0038023">
    <property type="term" value="F:signaling receptor activity"/>
    <property type="evidence" value="ECO:0007669"/>
    <property type="project" value="InterPro"/>
</dbReference>
<comment type="function">
    <text evidence="22">NMDA receptor subtype of glutamate-gated ion channels with high calcium permeability and voltage-dependent sensitivity to magnesium. Mediated by glycine. This protein plays a key role in synaptic plasticity, synaptogenesis, excitotoxicity, memory acquisition and learning. It mediates neuronal functions in glutamate neurotransmission. Is involved in the cell surface targeting of NMDA receptors. Plays a role in associative learning and in long-term memory consolidation.</text>
</comment>
<evidence type="ECO:0000256" key="24">
    <source>
        <dbReference type="ARBA" id="ARBA00034105"/>
    </source>
</evidence>
<keyword evidence="10" id="KW-0106">Calcium</keyword>
<evidence type="ECO:0000256" key="11">
    <source>
        <dbReference type="ARBA" id="ARBA00022842"/>
    </source>
</evidence>
<feature type="binding site" evidence="25">
    <location>
        <position position="507"/>
    </location>
    <ligand>
        <name>L-glutamate</name>
        <dbReference type="ChEBI" id="CHEBI:29985"/>
    </ligand>
</feature>
<evidence type="ECO:0000256" key="18">
    <source>
        <dbReference type="ARBA" id="ARBA00023180"/>
    </source>
</evidence>
<reference evidence="33 34" key="1">
    <citation type="journal article" date="2022" name="Nat. Ecol. Evol.">
        <title>A masculinizing supergene underlies an exaggerated male reproductive morph in a spider.</title>
        <authorList>
            <person name="Hendrickx F."/>
            <person name="De Corte Z."/>
            <person name="Sonet G."/>
            <person name="Van Belleghem S.M."/>
            <person name="Kostlbacher S."/>
            <person name="Vangestel C."/>
        </authorList>
    </citation>
    <scope>NUCLEOTIDE SEQUENCE [LARGE SCALE GENOMIC DNA]</scope>
    <source>
        <strain evidence="33">W744_W776</strain>
    </source>
</reference>
<evidence type="ECO:0000313" key="33">
    <source>
        <dbReference type="EMBL" id="KAG8195424.1"/>
    </source>
</evidence>
<dbReference type="SMART" id="SM00918">
    <property type="entry name" value="Lig_chan-Glu_bd"/>
    <property type="match status" value="1"/>
</dbReference>
<keyword evidence="18" id="KW-0325">Glycoprotein</keyword>
<evidence type="ECO:0000256" key="16">
    <source>
        <dbReference type="ARBA" id="ARBA00023157"/>
    </source>
</evidence>
<dbReference type="SMART" id="SM00079">
    <property type="entry name" value="PBPe"/>
    <property type="match status" value="1"/>
</dbReference>
<evidence type="ECO:0000256" key="12">
    <source>
        <dbReference type="ARBA" id="ARBA00022989"/>
    </source>
</evidence>
<dbReference type="EMBL" id="JAFNEN010000088">
    <property type="protein sequence ID" value="KAG8195424.1"/>
    <property type="molecule type" value="Genomic_DNA"/>
</dbReference>
<dbReference type="Pfam" id="PF00060">
    <property type="entry name" value="Lig_chan"/>
    <property type="match status" value="1"/>
</dbReference>
<accession>A0AAV6VFC9</accession>
<feature type="transmembrane region" description="Helical" evidence="29">
    <location>
        <begin position="805"/>
        <end position="829"/>
    </location>
</feature>
<keyword evidence="21" id="KW-0407">Ion channel</keyword>
<evidence type="ECO:0000256" key="7">
    <source>
        <dbReference type="ARBA" id="ARBA00022553"/>
    </source>
</evidence>